<dbReference type="PROSITE" id="PS51257">
    <property type="entry name" value="PROKAR_LIPOPROTEIN"/>
    <property type="match status" value="1"/>
</dbReference>
<keyword evidence="4" id="KW-1185">Reference proteome</keyword>
<dbReference type="Proteomes" id="UP000247536">
    <property type="component" value="Unassembled WGS sequence"/>
</dbReference>
<evidence type="ECO:0000256" key="1">
    <source>
        <dbReference type="SAM" id="SignalP"/>
    </source>
</evidence>
<evidence type="ECO:0000313" key="3">
    <source>
        <dbReference type="EMBL" id="PYB77231.1"/>
    </source>
</evidence>
<proteinExistence type="predicted"/>
<sequence length="341" mass="38263">MKARVIAAAWALTLQGLAATGACANDTMAVLGAGGLTFTRTDQITMAREDLYISPERVDVKYTYRNTGDTDVTTIVAFPMPKIGGPVETMAAVPDEQSDNFMGFSVMQDGETIEPRLQQRVLVQGIDFTEEVTAQGVPLQPLSDKTRAAVARLDETVLQDWLVKGLVAAMDYGAEKPEYVPVWQLDSIYWWETTFPAGEEVNVEHSYRPSLGGTTGMAFLYEGKPNDQFEDYKRRYCIDDDFMKTAIRLEKSQDFNTGLYYFEHWLSYILTTGNNWFGPIGDFHLTVDKGNHNHVVSFCGQDIKKTGDTTFEMRAKEFVPERDLDILLLVSSKDWNPGNQP</sequence>
<dbReference type="Pfam" id="PF14415">
    <property type="entry name" value="DUF4424"/>
    <property type="match status" value="1"/>
</dbReference>
<protein>
    <recommendedName>
        <fullName evidence="2">DUF4424 domain-containing protein</fullName>
    </recommendedName>
</protein>
<accession>A0ABX5P098</accession>
<keyword evidence="1" id="KW-0732">Signal</keyword>
<dbReference type="Gene3D" id="2.60.40.3680">
    <property type="match status" value="2"/>
</dbReference>
<feature type="signal peptide" evidence="1">
    <location>
        <begin position="1"/>
        <end position="24"/>
    </location>
</feature>
<dbReference type="RefSeq" id="WP_110789664.1">
    <property type="nucleotide sequence ID" value="NZ_QJRY01000001.1"/>
</dbReference>
<comment type="caution">
    <text evidence="3">The sequence shown here is derived from an EMBL/GenBank/DDBJ whole genome shotgun (WGS) entry which is preliminary data.</text>
</comment>
<dbReference type="EMBL" id="QJRY01000001">
    <property type="protein sequence ID" value="PYB77231.1"/>
    <property type="molecule type" value="Genomic_DNA"/>
</dbReference>
<evidence type="ECO:0000259" key="2">
    <source>
        <dbReference type="Pfam" id="PF14415"/>
    </source>
</evidence>
<feature type="chain" id="PRO_5045383261" description="DUF4424 domain-containing protein" evidence="1">
    <location>
        <begin position="25"/>
        <end position="341"/>
    </location>
</feature>
<evidence type="ECO:0000313" key="4">
    <source>
        <dbReference type="Proteomes" id="UP000247536"/>
    </source>
</evidence>
<organism evidence="3 4">
    <name type="scientific">Rhizobium wuzhouense</name>
    <dbReference type="NCBI Taxonomy" id="1986026"/>
    <lineage>
        <taxon>Bacteria</taxon>
        <taxon>Pseudomonadati</taxon>
        <taxon>Pseudomonadota</taxon>
        <taxon>Alphaproteobacteria</taxon>
        <taxon>Hyphomicrobiales</taxon>
        <taxon>Rhizobiaceae</taxon>
        <taxon>Rhizobium/Agrobacterium group</taxon>
        <taxon>Rhizobium</taxon>
    </lineage>
</organism>
<gene>
    <name evidence="3" type="ORF">DMY87_02350</name>
</gene>
<dbReference type="InterPro" id="IPR025538">
    <property type="entry name" value="DUF4424"/>
</dbReference>
<name>A0ABX5P098_9HYPH</name>
<feature type="domain" description="DUF4424" evidence="2">
    <location>
        <begin position="24"/>
        <end position="327"/>
    </location>
</feature>
<reference evidence="3 4" key="1">
    <citation type="submission" date="2018-06" db="EMBL/GenBank/DDBJ databases">
        <title>Rhizobium wuzhouense sp. nov., isolated from roots of Oryza officinalis.</title>
        <authorList>
            <person name="Yuan T."/>
        </authorList>
    </citation>
    <scope>NUCLEOTIDE SEQUENCE [LARGE SCALE GENOMIC DNA]</scope>
    <source>
        <strain evidence="3 4">W44</strain>
    </source>
</reference>